<keyword evidence="3" id="KW-0067">ATP-binding</keyword>
<dbReference type="Gene3D" id="3.40.50.300">
    <property type="entry name" value="P-loop containing nucleotide triphosphate hydrolases"/>
    <property type="match status" value="1"/>
</dbReference>
<evidence type="ECO:0000256" key="2">
    <source>
        <dbReference type="ARBA" id="ARBA00022741"/>
    </source>
</evidence>
<dbReference type="GO" id="GO:0016887">
    <property type="term" value="F:ATP hydrolysis activity"/>
    <property type="evidence" value="ECO:0007669"/>
    <property type="project" value="InterPro"/>
</dbReference>
<dbReference type="Pfam" id="PF03969">
    <property type="entry name" value="AFG1_ATPase"/>
    <property type="match status" value="1"/>
</dbReference>
<name>A0A131YK14_RHIAP</name>
<dbReference type="InterPro" id="IPR005654">
    <property type="entry name" value="ATPase_AFG1-like"/>
</dbReference>
<dbReference type="GO" id="GO:0005739">
    <property type="term" value="C:mitochondrion"/>
    <property type="evidence" value="ECO:0007669"/>
    <property type="project" value="TreeGrafter"/>
</dbReference>
<accession>A0A131YK14</accession>
<evidence type="ECO:0000313" key="4">
    <source>
        <dbReference type="EMBL" id="JAP79643.1"/>
    </source>
</evidence>
<proteinExistence type="inferred from homology"/>
<sequence length="457" mass="52032">MIAITPRSLSTLKAFHLRHIARAWRGGKHCFEPVRLVTSVRDETASDDVLSIYYRLLGQGELLPDENQLKIAQLLKELQNKIAGYTPHTPGMFEKWFYKAKKPADKPQGLYIYGAVGRGKTMLMDMFYESTTVESKQRVHFHSFMLDVHNRIHSWKQESAQSGLGRKSPQYDPIPPVAEAICGRAWLLCLDEFQVTDIGDAMILKRLFSHLFNLGAVVVATSNRKPDDLYKNGLQRSNFVPFIDVLKKNCLPVALDSGVDYRIQKGATKTSFYFVKSECDADKELDRLFKVLASQENDIVRPRVLTIKGRNVEFHKTCGRILDAPFSELCDRAVGAVDYLALSQIFHTILIRDVPVLTLREKTQARRFITLVDTLYDNRVRVVLSADAPADKLFQAVKSDGSLTDENRSLMDDLQISDKNVSIFSGEEEMFAFERTVSRLNEMQSENYWAQASKDVY</sequence>
<organism evidence="4">
    <name type="scientific">Rhipicephalus appendiculatus</name>
    <name type="common">Brown ear tick</name>
    <dbReference type="NCBI Taxonomy" id="34631"/>
    <lineage>
        <taxon>Eukaryota</taxon>
        <taxon>Metazoa</taxon>
        <taxon>Ecdysozoa</taxon>
        <taxon>Arthropoda</taxon>
        <taxon>Chelicerata</taxon>
        <taxon>Arachnida</taxon>
        <taxon>Acari</taxon>
        <taxon>Parasitiformes</taxon>
        <taxon>Ixodida</taxon>
        <taxon>Ixodoidea</taxon>
        <taxon>Ixodidae</taxon>
        <taxon>Rhipicephalinae</taxon>
        <taxon>Rhipicephalus</taxon>
        <taxon>Rhipicephalus</taxon>
    </lineage>
</organism>
<comment type="similarity">
    <text evidence="1">Belongs to the AFG1 ATPase family.</text>
</comment>
<evidence type="ECO:0000256" key="1">
    <source>
        <dbReference type="ARBA" id="ARBA00010322"/>
    </source>
</evidence>
<dbReference type="EMBL" id="GEDV01008914">
    <property type="protein sequence ID" value="JAP79643.1"/>
    <property type="molecule type" value="Transcribed_RNA"/>
</dbReference>
<keyword evidence="2" id="KW-0547">Nucleotide-binding</keyword>
<dbReference type="PANTHER" id="PTHR12169">
    <property type="entry name" value="ATPASE N2B"/>
    <property type="match status" value="1"/>
</dbReference>
<dbReference type="PANTHER" id="PTHR12169:SF6">
    <property type="entry name" value="AFG1-LIKE ATPASE"/>
    <property type="match status" value="1"/>
</dbReference>
<dbReference type="GO" id="GO:0005524">
    <property type="term" value="F:ATP binding"/>
    <property type="evidence" value="ECO:0007669"/>
    <property type="project" value="UniProtKB-KW"/>
</dbReference>
<protein>
    <submittedName>
        <fullName evidence="4">Protein AFG1</fullName>
    </submittedName>
</protein>
<dbReference type="SUPFAM" id="SSF52540">
    <property type="entry name" value="P-loop containing nucleoside triphosphate hydrolases"/>
    <property type="match status" value="1"/>
</dbReference>
<reference evidence="4" key="1">
    <citation type="journal article" date="2016" name="Ticks Tick Borne Dis.">
        <title>De novo assembly and annotation of the salivary gland transcriptome of Rhipicephalus appendiculatus male and female ticks during blood feeding.</title>
        <authorList>
            <person name="de Castro M.H."/>
            <person name="de Klerk D."/>
            <person name="Pienaar R."/>
            <person name="Latif A.A."/>
            <person name="Rees D.J."/>
            <person name="Mans B.J."/>
        </authorList>
    </citation>
    <scope>NUCLEOTIDE SEQUENCE</scope>
    <source>
        <tissue evidence="4">Salivary glands</tissue>
    </source>
</reference>
<dbReference type="AlphaFoldDB" id="A0A131YK14"/>
<dbReference type="InterPro" id="IPR027417">
    <property type="entry name" value="P-loop_NTPase"/>
</dbReference>
<evidence type="ECO:0000256" key="3">
    <source>
        <dbReference type="ARBA" id="ARBA00022840"/>
    </source>
</evidence>
<dbReference type="NCBIfam" id="NF040713">
    <property type="entry name" value="ZapE"/>
    <property type="match status" value="1"/>
</dbReference>